<dbReference type="InterPro" id="IPR007351">
    <property type="entry name" value="YjbR"/>
</dbReference>
<sequence>MTRPSEDAALWCRATCLALPGATVDQPFGPDSEVFRVSGKMFALLLHNPRLSEHMIVNLKAEPDEVPLLIETRAIVRPGYHMNKRHWVSVELASQADRAFVEELIEDSYDNVVAGLPARLRSTLTALGGAASSTTLLGTEPRG</sequence>
<gene>
    <name evidence="1" type="ORF">GALL_273750</name>
</gene>
<accession>A0A1J5RFD2</accession>
<dbReference type="InterPro" id="IPR038056">
    <property type="entry name" value="YjbR-like_sf"/>
</dbReference>
<name>A0A1J5RFD2_9ZZZZ</name>
<protein>
    <recommendedName>
        <fullName evidence="2">MmcQ-like protein</fullName>
    </recommendedName>
</protein>
<comment type="caution">
    <text evidence="1">The sequence shown here is derived from an EMBL/GenBank/DDBJ whole genome shotgun (WGS) entry which is preliminary data.</text>
</comment>
<dbReference type="EMBL" id="MLJW01000282">
    <property type="protein sequence ID" value="OIQ90711.1"/>
    <property type="molecule type" value="Genomic_DNA"/>
</dbReference>
<dbReference type="InterPro" id="IPR058532">
    <property type="entry name" value="YjbR/MT2646/Rv2570-like"/>
</dbReference>
<dbReference type="Gene3D" id="3.90.1150.30">
    <property type="match status" value="1"/>
</dbReference>
<evidence type="ECO:0008006" key="2">
    <source>
        <dbReference type="Google" id="ProtNLM"/>
    </source>
</evidence>
<organism evidence="1">
    <name type="scientific">mine drainage metagenome</name>
    <dbReference type="NCBI Taxonomy" id="410659"/>
    <lineage>
        <taxon>unclassified sequences</taxon>
        <taxon>metagenomes</taxon>
        <taxon>ecological metagenomes</taxon>
    </lineage>
</organism>
<proteinExistence type="predicted"/>
<dbReference type="SUPFAM" id="SSF142906">
    <property type="entry name" value="YjbR-like"/>
    <property type="match status" value="1"/>
</dbReference>
<dbReference type="PANTHER" id="PTHR35145:SF1">
    <property type="entry name" value="CYTOPLASMIC PROTEIN"/>
    <property type="match status" value="1"/>
</dbReference>
<evidence type="ECO:0000313" key="1">
    <source>
        <dbReference type="EMBL" id="OIQ90711.1"/>
    </source>
</evidence>
<dbReference type="PANTHER" id="PTHR35145">
    <property type="entry name" value="CYTOPLASMIC PROTEIN-RELATED"/>
    <property type="match status" value="1"/>
</dbReference>
<dbReference type="Pfam" id="PF04237">
    <property type="entry name" value="YjbR"/>
    <property type="match status" value="1"/>
</dbReference>
<reference evidence="1" key="1">
    <citation type="submission" date="2016-10" db="EMBL/GenBank/DDBJ databases">
        <title>Sequence of Gallionella enrichment culture.</title>
        <authorList>
            <person name="Poehlein A."/>
            <person name="Muehling M."/>
            <person name="Daniel R."/>
        </authorList>
    </citation>
    <scope>NUCLEOTIDE SEQUENCE</scope>
</reference>
<dbReference type="AlphaFoldDB" id="A0A1J5RFD2"/>